<dbReference type="PROSITE" id="PS51257">
    <property type="entry name" value="PROKAR_LIPOPROTEIN"/>
    <property type="match status" value="1"/>
</dbReference>
<dbReference type="AlphaFoldDB" id="A0A7C2PBB8"/>
<name>A0A7C2PBB8_9PLAN</name>
<dbReference type="EMBL" id="DSOK01000339">
    <property type="protein sequence ID" value="HEN16196.1"/>
    <property type="molecule type" value="Genomic_DNA"/>
</dbReference>
<comment type="caution">
    <text evidence="2">The sequence shown here is derived from an EMBL/GenBank/DDBJ whole genome shotgun (WGS) entry which is preliminary data.</text>
</comment>
<feature type="region of interest" description="Disordered" evidence="1">
    <location>
        <begin position="32"/>
        <end position="51"/>
    </location>
</feature>
<accession>A0A7C2PBB8</accession>
<reference evidence="2" key="1">
    <citation type="journal article" date="2020" name="mSystems">
        <title>Genome- and Community-Level Interaction Insights into Carbon Utilization and Element Cycling Functions of Hydrothermarchaeota in Hydrothermal Sediment.</title>
        <authorList>
            <person name="Zhou Z."/>
            <person name="Liu Y."/>
            <person name="Xu W."/>
            <person name="Pan J."/>
            <person name="Luo Z.H."/>
            <person name="Li M."/>
        </authorList>
    </citation>
    <scope>NUCLEOTIDE SEQUENCE [LARGE SCALE GENOMIC DNA]</scope>
    <source>
        <strain evidence="2">SpSt-339</strain>
    </source>
</reference>
<protein>
    <submittedName>
        <fullName evidence="2">Uncharacterized protein</fullName>
    </submittedName>
</protein>
<proteinExistence type="predicted"/>
<organism evidence="2">
    <name type="scientific">Schlesneria paludicola</name>
    <dbReference type="NCBI Taxonomy" id="360056"/>
    <lineage>
        <taxon>Bacteria</taxon>
        <taxon>Pseudomonadati</taxon>
        <taxon>Planctomycetota</taxon>
        <taxon>Planctomycetia</taxon>
        <taxon>Planctomycetales</taxon>
        <taxon>Planctomycetaceae</taxon>
        <taxon>Schlesneria</taxon>
    </lineage>
</organism>
<sequence length="85" mass="8444">MRTQTDPVATEILSAVAPTLLAACTTACTSEAENPCGDPAAGPSPVAPGTPLPGDFAAALAMIATLPLSDAERAAAVRRLLDGIQ</sequence>
<evidence type="ECO:0000313" key="2">
    <source>
        <dbReference type="EMBL" id="HEN16196.1"/>
    </source>
</evidence>
<evidence type="ECO:0000256" key="1">
    <source>
        <dbReference type="SAM" id="MobiDB-lite"/>
    </source>
</evidence>
<gene>
    <name evidence="2" type="ORF">ENQ76_12095</name>
</gene>